<dbReference type="eggNOG" id="arCOG01075">
    <property type="taxonomic scope" value="Archaea"/>
</dbReference>
<dbReference type="CDD" id="cd04673">
    <property type="entry name" value="NUDIX_ADPRase"/>
    <property type="match status" value="1"/>
</dbReference>
<dbReference type="InterPro" id="IPR000086">
    <property type="entry name" value="NUDIX_hydrolase_dom"/>
</dbReference>
<dbReference type="OrthoDB" id="40462at2157"/>
<dbReference type="GO" id="GO:0016787">
    <property type="term" value="F:hydrolase activity"/>
    <property type="evidence" value="ECO:0007669"/>
    <property type="project" value="UniProtKB-KW"/>
</dbReference>
<dbReference type="PROSITE" id="PS00893">
    <property type="entry name" value="NUDIX_BOX"/>
    <property type="match status" value="1"/>
</dbReference>
<dbReference type="Gene3D" id="3.90.79.10">
    <property type="entry name" value="Nucleoside Triphosphate Pyrophosphohydrolase"/>
    <property type="match status" value="1"/>
</dbReference>
<dbReference type="PRINTS" id="PR00502">
    <property type="entry name" value="NUDIXFAMILY"/>
</dbReference>
<dbReference type="InterPro" id="IPR020084">
    <property type="entry name" value="NUDIX_hydrolase_CS"/>
</dbReference>
<accession>H2C8Y8</accession>
<evidence type="ECO:0000313" key="5">
    <source>
        <dbReference type="Proteomes" id="UP000003980"/>
    </source>
</evidence>
<evidence type="ECO:0000256" key="1">
    <source>
        <dbReference type="ARBA" id="ARBA00001946"/>
    </source>
</evidence>
<dbReference type="Proteomes" id="UP000003980">
    <property type="component" value="Unassembled WGS sequence"/>
</dbReference>
<feature type="domain" description="Nudix hydrolase" evidence="3">
    <location>
        <begin position="3"/>
        <end position="128"/>
    </location>
</feature>
<evidence type="ECO:0000313" key="4">
    <source>
        <dbReference type="EMBL" id="EHP68614.1"/>
    </source>
</evidence>
<comment type="cofactor">
    <cofactor evidence="1">
        <name>Mg(2+)</name>
        <dbReference type="ChEBI" id="CHEBI:18420"/>
    </cofactor>
</comment>
<dbReference type="PANTHER" id="PTHR43046">
    <property type="entry name" value="GDP-MANNOSE MANNOSYL HYDROLASE"/>
    <property type="match status" value="1"/>
</dbReference>
<name>H2C8Y8_9CREN</name>
<dbReference type="InterPro" id="IPR020476">
    <property type="entry name" value="Nudix_hydrolase"/>
</dbReference>
<evidence type="ECO:0000256" key="2">
    <source>
        <dbReference type="ARBA" id="ARBA00022801"/>
    </source>
</evidence>
<protein>
    <submittedName>
        <fullName evidence="4">ADP-ribose pyrophosphatase</fullName>
    </submittedName>
</protein>
<dbReference type="STRING" id="671065.MetMK1DRAFT_00030570"/>
<dbReference type="InterPro" id="IPR015797">
    <property type="entry name" value="NUDIX_hydrolase-like_dom_sf"/>
</dbReference>
<evidence type="ECO:0000259" key="3">
    <source>
        <dbReference type="PROSITE" id="PS51462"/>
    </source>
</evidence>
<reference evidence="4 5" key="1">
    <citation type="submission" date="2012-01" db="EMBL/GenBank/DDBJ databases">
        <title>Improved High-Quality Draft sequence of Metallosphaera yellowstonensis MK1.</title>
        <authorList>
            <consortium name="US DOE Joint Genome Institute"/>
            <person name="Lucas S."/>
            <person name="Han J."/>
            <person name="Cheng J.-F."/>
            <person name="Goodwin L."/>
            <person name="Pitluck S."/>
            <person name="Peters L."/>
            <person name="Teshima H."/>
            <person name="Detter J.C."/>
            <person name="Han C."/>
            <person name="Tapia R."/>
            <person name="Land M."/>
            <person name="Hauser L."/>
            <person name="Kyrpides N."/>
            <person name="Kozubal M."/>
            <person name="Macur R.E."/>
            <person name="Jay Z."/>
            <person name="Inskeep W."/>
            <person name="Woyke T."/>
        </authorList>
    </citation>
    <scope>NUCLEOTIDE SEQUENCE [LARGE SCALE GENOMIC DNA]</scope>
    <source>
        <strain evidence="4 5">MK1</strain>
    </source>
</reference>
<dbReference type="PANTHER" id="PTHR43046:SF14">
    <property type="entry name" value="MUTT_NUDIX FAMILY PROTEIN"/>
    <property type="match status" value="1"/>
</dbReference>
<gene>
    <name evidence="4" type="ORF">MetMK1DRAFT_00030570</name>
</gene>
<keyword evidence="5" id="KW-1185">Reference proteome</keyword>
<keyword evidence="2" id="KW-0378">Hydrolase</keyword>
<sequence>MSRPLVAVGGVVFRGEKVLLVRRKHPPNQDRWAIPGGKVEFGETLRDALRREMKEETNLDVEPRVLMAVVEVLAEGYHYVILDFLCEEIGGSLTPSSDAKEAKFLSTEEWRSLDLSPTTREMLERFFRGEKIPLFLTEISK</sequence>
<dbReference type="Pfam" id="PF00293">
    <property type="entry name" value="NUDIX"/>
    <property type="match status" value="1"/>
</dbReference>
<dbReference type="SUPFAM" id="SSF55811">
    <property type="entry name" value="Nudix"/>
    <property type="match status" value="1"/>
</dbReference>
<proteinExistence type="predicted"/>
<dbReference type="HOGENOM" id="CLU_037162_20_2_2"/>
<organism evidence="4 5">
    <name type="scientific">Metallosphaera yellowstonensis MK1</name>
    <dbReference type="NCBI Taxonomy" id="671065"/>
    <lineage>
        <taxon>Archaea</taxon>
        <taxon>Thermoproteota</taxon>
        <taxon>Thermoprotei</taxon>
        <taxon>Sulfolobales</taxon>
        <taxon>Sulfolobaceae</taxon>
        <taxon>Metallosphaera</taxon>
    </lineage>
</organism>
<dbReference type="RefSeq" id="WP_009075224.1">
    <property type="nucleotide sequence ID" value="NZ_JH597770.1"/>
</dbReference>
<dbReference type="EMBL" id="JH597770">
    <property type="protein sequence ID" value="EHP68614.1"/>
    <property type="molecule type" value="Genomic_DNA"/>
</dbReference>
<dbReference type="PROSITE" id="PS51462">
    <property type="entry name" value="NUDIX"/>
    <property type="match status" value="1"/>
</dbReference>
<dbReference type="AlphaFoldDB" id="H2C8Y8"/>